<keyword evidence="3" id="KW-1185">Reference proteome</keyword>
<dbReference type="PATRIC" id="fig|157838.3.peg.4347"/>
<reference evidence="2 3" key="1">
    <citation type="submission" date="2015-09" db="EMBL/GenBank/DDBJ databases">
        <title>Genome sequencing project for genomic taxonomy and phylogenomics of Bacillus-like bacteria.</title>
        <authorList>
            <person name="Liu B."/>
            <person name="Wang J."/>
            <person name="Zhu Y."/>
            <person name="Liu G."/>
            <person name="Chen Q."/>
            <person name="Chen Z."/>
            <person name="Lan J."/>
            <person name="Che J."/>
            <person name="Ge C."/>
            <person name="Shi H."/>
            <person name="Pan Z."/>
            <person name="Liu X."/>
        </authorList>
    </citation>
    <scope>NUCLEOTIDE SEQUENCE [LARGE SCALE GENOMIC DNA]</scope>
    <source>
        <strain evidence="2 3">LMG 18435</strain>
    </source>
</reference>
<dbReference type="SUPFAM" id="SSF55729">
    <property type="entry name" value="Acyl-CoA N-acyltransferases (Nat)"/>
    <property type="match status" value="1"/>
</dbReference>
<dbReference type="InterPro" id="IPR051531">
    <property type="entry name" value="N-acetyltransferase"/>
</dbReference>
<dbReference type="EMBL" id="LJJC01000006">
    <property type="protein sequence ID" value="KQL51220.1"/>
    <property type="molecule type" value="Genomic_DNA"/>
</dbReference>
<dbReference type="STRING" id="157838.AN964_19695"/>
<comment type="caution">
    <text evidence="2">The sequence shown here is derived from an EMBL/GenBank/DDBJ whole genome shotgun (WGS) entry which is preliminary data.</text>
</comment>
<sequence length="193" mass="22517">MSNVLELTEIPVIETDNYYLRGLTLEDAANMFPFMSDHETMKYITPHPVRTIKELEASILRNLENFKQKKEIPWSIVHKQNNQVVGMFRFHKLHTWHQKVEMGVVIHKDFQKKGVMTEILPEILEFGFNTLGLNRIVGDIFADNEGSKRLMEKFGFHKDGVLRETDFDGERFYDTVVYSMLKSEYRVGLSGGK</sequence>
<keyword evidence="2" id="KW-0808">Transferase</keyword>
<protein>
    <submittedName>
        <fullName evidence="2">Alanine acetyltransferase</fullName>
    </submittedName>
</protein>
<dbReference type="Gene3D" id="3.40.630.30">
    <property type="match status" value="1"/>
</dbReference>
<dbReference type="GO" id="GO:0008999">
    <property type="term" value="F:protein-N-terminal-alanine acetyltransferase activity"/>
    <property type="evidence" value="ECO:0007669"/>
    <property type="project" value="TreeGrafter"/>
</dbReference>
<dbReference type="Proteomes" id="UP000051888">
    <property type="component" value="Unassembled WGS sequence"/>
</dbReference>
<organism evidence="2 3">
    <name type="scientific">Heyndrickxia shackletonii</name>
    <dbReference type="NCBI Taxonomy" id="157838"/>
    <lineage>
        <taxon>Bacteria</taxon>
        <taxon>Bacillati</taxon>
        <taxon>Bacillota</taxon>
        <taxon>Bacilli</taxon>
        <taxon>Bacillales</taxon>
        <taxon>Bacillaceae</taxon>
        <taxon>Heyndrickxia</taxon>
    </lineage>
</organism>
<dbReference type="RefSeq" id="WP_055741525.1">
    <property type="nucleotide sequence ID" value="NZ_JAAIWL010000004.1"/>
</dbReference>
<dbReference type="AlphaFoldDB" id="A0A0Q3WSZ2"/>
<dbReference type="PANTHER" id="PTHR43792:SF9">
    <property type="entry name" value="RIBOSOMAL-PROTEIN-ALANINE ACETYLTRANSFERASE"/>
    <property type="match status" value="1"/>
</dbReference>
<dbReference type="InterPro" id="IPR000182">
    <property type="entry name" value="GNAT_dom"/>
</dbReference>
<name>A0A0Q3WSZ2_9BACI</name>
<proteinExistence type="predicted"/>
<dbReference type="Pfam" id="PF13302">
    <property type="entry name" value="Acetyltransf_3"/>
    <property type="match status" value="1"/>
</dbReference>
<dbReference type="InterPro" id="IPR016181">
    <property type="entry name" value="Acyl_CoA_acyltransferase"/>
</dbReference>
<gene>
    <name evidence="2" type="ORF">AN964_19695</name>
</gene>
<evidence type="ECO:0000259" key="1">
    <source>
        <dbReference type="PROSITE" id="PS51186"/>
    </source>
</evidence>
<accession>A0A0Q3WSZ2</accession>
<evidence type="ECO:0000313" key="2">
    <source>
        <dbReference type="EMBL" id="KQL51220.1"/>
    </source>
</evidence>
<dbReference type="GO" id="GO:0005737">
    <property type="term" value="C:cytoplasm"/>
    <property type="evidence" value="ECO:0007669"/>
    <property type="project" value="TreeGrafter"/>
</dbReference>
<dbReference type="OrthoDB" id="9785602at2"/>
<evidence type="ECO:0000313" key="3">
    <source>
        <dbReference type="Proteomes" id="UP000051888"/>
    </source>
</evidence>
<dbReference type="PANTHER" id="PTHR43792">
    <property type="entry name" value="GNAT FAMILY, PUTATIVE (AFU_ORTHOLOGUE AFUA_3G00765)-RELATED-RELATED"/>
    <property type="match status" value="1"/>
</dbReference>
<dbReference type="PROSITE" id="PS51186">
    <property type="entry name" value="GNAT"/>
    <property type="match status" value="1"/>
</dbReference>
<feature type="domain" description="N-acetyltransferase" evidence="1">
    <location>
        <begin position="39"/>
        <end position="185"/>
    </location>
</feature>